<feature type="compositionally biased region" description="Low complexity" evidence="1">
    <location>
        <begin position="190"/>
        <end position="219"/>
    </location>
</feature>
<protein>
    <submittedName>
        <fullName evidence="2">Uncharacterized protein</fullName>
    </submittedName>
</protein>
<dbReference type="AlphaFoldDB" id="A0AAV2Q7I8"/>
<gene>
    <name evidence="2" type="ORF">MNOR_LOCUS9534</name>
</gene>
<comment type="caution">
    <text evidence="2">The sequence shown here is derived from an EMBL/GenBank/DDBJ whole genome shotgun (WGS) entry which is preliminary data.</text>
</comment>
<feature type="compositionally biased region" description="Polar residues" evidence="1">
    <location>
        <begin position="220"/>
        <end position="235"/>
    </location>
</feature>
<sequence>AGLMKQDDALFRQLLTLHDSIEALKSPQHHKPSSPVDWEDLTEEETDDLDHEDDELDDDEDDDDDDDTGEISKEMDAFLDSMIDEGLEELSDEGLGTDNSTSLSTSPDSSSEATFHRDSDSSSPSYKVECDSNISSPSYSRDCVIANSTPTSLGNCDFNTPAFAKDYDSNPSRPQSLPFSSGYANESAVSHGSPSMSVPSSNCDSAISSTSSSPGNAPSNQQVYVQSAEATQPKNESIHTDSSSVSPGISPSNLKEKILGIFSKENYILNERYKNDKKEHLFHDDVFNLNSSIQLERSEDKENHYAKDIINNNPLNNDSKGSLLSRIQKFDFRKNMTQRSHRDLSTYNNKTNCNGNRSGSLDRFIRGRVSMIDMKLNQKSAKSSNKEILFNSTEDITSLTNIKSSSDEKNKFKSSLKSKDSEKEFIKPLTKRKAPQPPKLKKEVTNNDNNDNETPTKKIILNDTNPIFYSQNENCKTSSLSKKEELIHHVTIVDIFTSSYEANESSNVPIAVSELVSMSVLPKISATQECHASSEIIELSDNNITNITKIDHRNSILPVDFEEKTLSSLPPPLPPKPNPPLLPPKKQTNLTRRSASFSSFHQKVSLFPSCHSHPCCSKAKYLQSIYESVQRTITQYSKYPNCDSLDIPLMLPRHTCSISLPV</sequence>
<evidence type="ECO:0000313" key="2">
    <source>
        <dbReference type="EMBL" id="CAL4074548.1"/>
    </source>
</evidence>
<feature type="non-terminal residue" evidence="2">
    <location>
        <position position="662"/>
    </location>
</feature>
<feature type="compositionally biased region" description="Pro residues" evidence="1">
    <location>
        <begin position="569"/>
        <end position="583"/>
    </location>
</feature>
<feature type="region of interest" description="Disordered" evidence="1">
    <location>
        <begin position="402"/>
        <end position="458"/>
    </location>
</feature>
<organism evidence="2 3">
    <name type="scientific">Meganyctiphanes norvegica</name>
    <name type="common">Northern krill</name>
    <name type="synonym">Thysanopoda norvegica</name>
    <dbReference type="NCBI Taxonomy" id="48144"/>
    <lineage>
        <taxon>Eukaryota</taxon>
        <taxon>Metazoa</taxon>
        <taxon>Ecdysozoa</taxon>
        <taxon>Arthropoda</taxon>
        <taxon>Crustacea</taxon>
        <taxon>Multicrustacea</taxon>
        <taxon>Malacostraca</taxon>
        <taxon>Eumalacostraca</taxon>
        <taxon>Eucarida</taxon>
        <taxon>Euphausiacea</taxon>
        <taxon>Euphausiidae</taxon>
        <taxon>Meganyctiphanes</taxon>
    </lineage>
</organism>
<feature type="compositionally biased region" description="Acidic residues" evidence="1">
    <location>
        <begin position="82"/>
        <end position="92"/>
    </location>
</feature>
<reference evidence="2 3" key="1">
    <citation type="submission" date="2024-05" db="EMBL/GenBank/DDBJ databases">
        <authorList>
            <person name="Wallberg A."/>
        </authorList>
    </citation>
    <scope>NUCLEOTIDE SEQUENCE [LARGE SCALE GENOMIC DNA]</scope>
</reference>
<feature type="compositionally biased region" description="Low complexity" evidence="1">
    <location>
        <begin position="93"/>
        <end position="111"/>
    </location>
</feature>
<evidence type="ECO:0000256" key="1">
    <source>
        <dbReference type="SAM" id="MobiDB-lite"/>
    </source>
</evidence>
<dbReference type="EMBL" id="CAXKWB010004633">
    <property type="protein sequence ID" value="CAL4074548.1"/>
    <property type="molecule type" value="Genomic_DNA"/>
</dbReference>
<proteinExistence type="predicted"/>
<feature type="region of interest" description="Disordered" evidence="1">
    <location>
        <begin position="23"/>
        <end position="250"/>
    </location>
</feature>
<feature type="compositionally biased region" description="Polar residues" evidence="1">
    <location>
        <begin position="146"/>
        <end position="158"/>
    </location>
</feature>
<keyword evidence="3" id="KW-1185">Reference proteome</keyword>
<feature type="compositionally biased region" description="Polar residues" evidence="1">
    <location>
        <begin position="169"/>
        <end position="188"/>
    </location>
</feature>
<dbReference type="Proteomes" id="UP001497623">
    <property type="component" value="Unassembled WGS sequence"/>
</dbReference>
<name>A0AAV2Q7I8_MEGNR</name>
<feature type="compositionally biased region" description="Acidic residues" evidence="1">
    <location>
        <begin position="37"/>
        <end position="69"/>
    </location>
</feature>
<accession>A0AAV2Q7I8</accession>
<evidence type="ECO:0000313" key="3">
    <source>
        <dbReference type="Proteomes" id="UP001497623"/>
    </source>
</evidence>
<feature type="compositionally biased region" description="Basic and acidic residues" evidence="1">
    <location>
        <begin position="405"/>
        <end position="426"/>
    </location>
</feature>
<feature type="region of interest" description="Disordered" evidence="1">
    <location>
        <begin position="566"/>
        <end position="588"/>
    </location>
</feature>
<feature type="non-terminal residue" evidence="2">
    <location>
        <position position="1"/>
    </location>
</feature>